<feature type="repeat" description="PPR" evidence="3">
    <location>
        <begin position="544"/>
        <end position="578"/>
    </location>
</feature>
<dbReference type="AlphaFoldDB" id="A0A9D4UXN9"/>
<evidence type="ECO:0000313" key="8">
    <source>
        <dbReference type="Proteomes" id="UP000886520"/>
    </source>
</evidence>
<feature type="repeat" description="PPR" evidence="3">
    <location>
        <begin position="262"/>
        <end position="296"/>
    </location>
</feature>
<protein>
    <recommendedName>
        <fullName evidence="9">Pentatricopeptide repeat-containing protein</fullName>
    </recommendedName>
</protein>
<dbReference type="Pfam" id="PF23276">
    <property type="entry name" value="TPR_24"/>
    <property type="match status" value="1"/>
</dbReference>
<evidence type="ECO:0008006" key="9">
    <source>
        <dbReference type="Google" id="ProtNLM"/>
    </source>
</evidence>
<evidence type="ECO:0000259" key="5">
    <source>
        <dbReference type="Pfam" id="PF23276"/>
    </source>
</evidence>
<proteinExistence type="inferred from homology"/>
<dbReference type="PANTHER" id="PTHR46598">
    <property type="entry name" value="BNAC05G43320D PROTEIN"/>
    <property type="match status" value="1"/>
</dbReference>
<dbReference type="InterPro" id="IPR057027">
    <property type="entry name" value="TPR_mt"/>
</dbReference>
<sequence>MLPSYCKARPSACSLFCDVPRSSLCRHELYSKAAPLSSQHRRLRTDLKAVSGNGSGNTRAWVEVEHEDASSSLPELDEDASSSLQEDNEASPGEETFALNEQMLSALESRNTQEAWRICELLMMKKHKPSPVCLSRLVSQLSYAGTPSSLTKAQTLVATLQKRRSASLLDCNSLGLLAMATSKAGAVRYAASIIRLILKLGYLPHVKAWSAVVSKLGKDREDVPLALSLFEDICSMAEKAESDVDNERLQCSANAASSMRPDTGAFNASLNACANACLADKANEIFNGLSKFGLRPDELTFNIMIKLYALSNNKSKLSEVLFEMETAGVKPCMSTMHSLVAAYVGLDELDRAVMIVEALRKGKEDISRILTSDLAHLNALKIIPTTSLDSADSSLVDTPLPVPADHLQRSSSSKKRRLNDVKQLLVAMQNQDDAGSLPNEVTYTTVITTCVRLGLLDEARSFLREMASHKVPANVITYNVLLKGYSDACQATKGRLLLEDMKKAGIQPDVISFNILIDGYINADDSTSALAMYTQMREAGIAPSKQTYTNLIKAFGKNRQPELAAKIFQEMERDRRVKIDTIAWNALIDAYCRVGHVEGAKGAFQRMKEFGYVPTVATYGSLVKGFANRGKVGEALVLWKEIQERLEAKESNGVPLKPDAGLLDGLVDICVRARFFMKALEIVACMEKHQIPADKIKYQRMFVELHSKLYTSPHTSQSRRDRSAARRRAVEAFKFWVGLPNTGDALSPKKGRRKATAATLS</sequence>
<evidence type="ECO:0000256" key="1">
    <source>
        <dbReference type="ARBA" id="ARBA00007626"/>
    </source>
</evidence>
<evidence type="ECO:0000259" key="6">
    <source>
        <dbReference type="Pfam" id="PF25245"/>
    </source>
</evidence>
<comment type="caution">
    <text evidence="7">The sequence shown here is derived from an EMBL/GenBank/DDBJ whole genome shotgun (WGS) entry which is preliminary data.</text>
</comment>
<dbReference type="Pfam" id="PF25245">
    <property type="entry name" value="TPR_At1g68980"/>
    <property type="match status" value="1"/>
</dbReference>
<feature type="repeat" description="PPR" evidence="3">
    <location>
        <begin position="439"/>
        <end position="473"/>
    </location>
</feature>
<dbReference type="Pfam" id="PF13041">
    <property type="entry name" value="PPR_2"/>
    <property type="match status" value="2"/>
</dbReference>
<gene>
    <name evidence="7" type="ORF">GOP47_0009786</name>
</gene>
<evidence type="ECO:0000256" key="3">
    <source>
        <dbReference type="PROSITE-ProRule" id="PRU00708"/>
    </source>
</evidence>
<feature type="repeat" description="PPR" evidence="3">
    <location>
        <begin position="580"/>
        <end position="614"/>
    </location>
</feature>
<feature type="domain" description="Pentatricopeptide repeat-containing protein-mitochondrial" evidence="5">
    <location>
        <begin position="501"/>
        <end position="606"/>
    </location>
</feature>
<organism evidence="7 8">
    <name type="scientific">Adiantum capillus-veneris</name>
    <name type="common">Maidenhair fern</name>
    <dbReference type="NCBI Taxonomy" id="13818"/>
    <lineage>
        <taxon>Eukaryota</taxon>
        <taxon>Viridiplantae</taxon>
        <taxon>Streptophyta</taxon>
        <taxon>Embryophyta</taxon>
        <taxon>Tracheophyta</taxon>
        <taxon>Polypodiopsida</taxon>
        <taxon>Polypodiidae</taxon>
        <taxon>Polypodiales</taxon>
        <taxon>Pteridineae</taxon>
        <taxon>Pteridaceae</taxon>
        <taxon>Vittarioideae</taxon>
        <taxon>Adiantum</taxon>
    </lineage>
</organism>
<evidence type="ECO:0000256" key="2">
    <source>
        <dbReference type="ARBA" id="ARBA00022737"/>
    </source>
</evidence>
<dbReference type="InterPro" id="IPR002885">
    <property type="entry name" value="PPR_rpt"/>
</dbReference>
<dbReference type="InterPro" id="IPR011990">
    <property type="entry name" value="TPR-like_helical_dom_sf"/>
</dbReference>
<dbReference type="PROSITE" id="PS51375">
    <property type="entry name" value="PPR"/>
    <property type="match status" value="8"/>
</dbReference>
<comment type="similarity">
    <text evidence="1">Belongs to the PPR family. P subfamily.</text>
</comment>
<dbReference type="NCBIfam" id="TIGR00756">
    <property type="entry name" value="PPR"/>
    <property type="match status" value="6"/>
</dbReference>
<dbReference type="Gene3D" id="1.25.40.10">
    <property type="entry name" value="Tetratricopeptide repeat domain"/>
    <property type="match status" value="3"/>
</dbReference>
<evidence type="ECO:0000313" key="7">
    <source>
        <dbReference type="EMBL" id="KAI5075710.1"/>
    </source>
</evidence>
<dbReference type="EMBL" id="JABFUD020000009">
    <property type="protein sequence ID" value="KAI5075710.1"/>
    <property type="molecule type" value="Genomic_DNA"/>
</dbReference>
<name>A0A9D4UXN9_ADICA</name>
<feature type="region of interest" description="Disordered" evidence="4">
    <location>
        <begin position="65"/>
        <end position="94"/>
    </location>
</feature>
<feature type="repeat" description="PPR" evidence="3">
    <location>
        <begin position="509"/>
        <end position="543"/>
    </location>
</feature>
<evidence type="ECO:0000256" key="4">
    <source>
        <dbReference type="SAM" id="MobiDB-lite"/>
    </source>
</evidence>
<dbReference type="OrthoDB" id="185373at2759"/>
<reference evidence="7" key="1">
    <citation type="submission" date="2021-01" db="EMBL/GenBank/DDBJ databases">
        <title>Adiantum capillus-veneris genome.</title>
        <authorList>
            <person name="Fang Y."/>
            <person name="Liao Q."/>
        </authorList>
    </citation>
    <scope>NUCLEOTIDE SEQUENCE</scope>
    <source>
        <strain evidence="7">H3</strain>
        <tissue evidence="7">Leaf</tissue>
    </source>
</reference>
<keyword evidence="8" id="KW-1185">Reference proteome</keyword>
<dbReference type="Proteomes" id="UP000886520">
    <property type="component" value="Chromosome 9"/>
</dbReference>
<accession>A0A9D4UXN9</accession>
<dbReference type="PANTHER" id="PTHR46598:SF5">
    <property type="entry name" value="PENTACOTRIPEPTIDE-REPEAT REGION OF PRORP DOMAIN-CONTAINING PROTEIN"/>
    <property type="match status" value="1"/>
</dbReference>
<feature type="repeat" description="PPR" evidence="3">
    <location>
        <begin position="474"/>
        <end position="508"/>
    </location>
</feature>
<dbReference type="InterPro" id="IPR057440">
    <property type="entry name" value="At1g68980-like_TPR"/>
</dbReference>
<feature type="repeat" description="PPR" evidence="3">
    <location>
        <begin position="615"/>
        <end position="645"/>
    </location>
</feature>
<feature type="repeat" description="PPR" evidence="3">
    <location>
        <begin position="297"/>
        <end position="331"/>
    </location>
</feature>
<feature type="domain" description="At1g68980-like TPR repeats" evidence="6">
    <location>
        <begin position="95"/>
        <end position="238"/>
    </location>
</feature>
<dbReference type="Pfam" id="PF12854">
    <property type="entry name" value="PPR_1"/>
    <property type="match status" value="1"/>
</dbReference>
<keyword evidence="2" id="KW-0677">Repeat</keyword>